<keyword evidence="4 8" id="KW-0812">Transmembrane</keyword>
<evidence type="ECO:0000256" key="7">
    <source>
        <dbReference type="PIRNR" id="PIRNR002744"/>
    </source>
</evidence>
<comment type="subcellular location">
    <subcellularLocation>
        <location evidence="1">Membrane</location>
        <topology evidence="1">Multi-pass membrane protein</topology>
    </subcellularLocation>
</comment>
<dbReference type="EMBL" id="RYZZ01000007">
    <property type="protein sequence ID" value="RUQ30158.1"/>
    <property type="molecule type" value="Genomic_DNA"/>
</dbReference>
<dbReference type="Proteomes" id="UP000267430">
    <property type="component" value="Unassembled WGS sequence"/>
</dbReference>
<evidence type="ECO:0000256" key="5">
    <source>
        <dbReference type="ARBA" id="ARBA00022989"/>
    </source>
</evidence>
<sequence length="480" mass="51256">MEMNSKVEQGSKIEIQGIDYIPEADRNSNPWNVFFVLGGAQTCYPIMLIGALPVIFGLGWWDSFFAITIGLLIGSIIVAPIALFGQKTGTNGIVSSGAHFGTKGRGIGALLTIVVAIGFYALVVWTGSESIIHGGHKLFGLPTGDASLVIGALLICIMITIVATYGHSLVVKIEKVGAVIAGVTLISSIFVFMPQFDASYQGGSYLLDGYWATWLLSVSTALSIPVSLVPYINDYTRYIPSKTSARSVMLGTGGGIFVGCWITMIAAAYFMTMFKSLDTPLVQGIIELSPTWFVLPLIIVGIVGSLTQGSFAIYGAGLGLETLGWGLNRIITTIIISVVSIVVAFLAVFVYDLVDVVNAFVTLIIVAISPWLTIKLVGYFLFKGQYSPLDLHKSSGGLYWYSNGYNLPAITSWVIGVIVGLLFTNTIVFVGPFVNSVGGIDISFVSSAIVGGALYYLLVKNSISKRNEISGVEPNLEETI</sequence>
<keyword evidence="3 7" id="KW-0813">Transport</keyword>
<evidence type="ECO:0000256" key="4">
    <source>
        <dbReference type="ARBA" id="ARBA00022692"/>
    </source>
</evidence>
<dbReference type="PANTHER" id="PTHR31806:SF1">
    <property type="entry name" value="PURINE-CYTOSINE PERMEASE FCY2-RELATED"/>
    <property type="match status" value="1"/>
</dbReference>
<protein>
    <submittedName>
        <fullName evidence="9">Nitrate reductase</fullName>
    </submittedName>
</protein>
<feature type="transmembrane region" description="Helical" evidence="8">
    <location>
        <begin position="330"/>
        <end position="351"/>
    </location>
</feature>
<dbReference type="GO" id="GO:0022857">
    <property type="term" value="F:transmembrane transporter activity"/>
    <property type="evidence" value="ECO:0007669"/>
    <property type="project" value="InterPro"/>
</dbReference>
<feature type="transmembrane region" description="Helical" evidence="8">
    <location>
        <begin position="211"/>
        <end position="232"/>
    </location>
</feature>
<dbReference type="PANTHER" id="PTHR31806">
    <property type="entry name" value="PURINE-CYTOSINE PERMEASE FCY2-RELATED"/>
    <property type="match status" value="1"/>
</dbReference>
<evidence type="ECO:0000313" key="9">
    <source>
        <dbReference type="EMBL" id="RUQ30158.1"/>
    </source>
</evidence>
<dbReference type="Gene3D" id="1.10.4160.10">
    <property type="entry name" value="Hydantoin permease"/>
    <property type="match status" value="1"/>
</dbReference>
<proteinExistence type="inferred from homology"/>
<keyword evidence="10" id="KW-1185">Reference proteome</keyword>
<feature type="transmembrane region" description="Helical" evidence="8">
    <location>
        <begin position="403"/>
        <end position="430"/>
    </location>
</feature>
<gene>
    <name evidence="9" type="ORF">ELQ35_07365</name>
</gene>
<keyword evidence="6 7" id="KW-0472">Membrane</keyword>
<feature type="transmembrane region" description="Helical" evidence="8">
    <location>
        <begin position="106"/>
        <end position="126"/>
    </location>
</feature>
<accession>A0A3S0VPY3</accession>
<feature type="transmembrane region" description="Helical" evidence="8">
    <location>
        <begin position="146"/>
        <end position="165"/>
    </location>
</feature>
<dbReference type="Pfam" id="PF02133">
    <property type="entry name" value="Transp_cyt_pur"/>
    <property type="match status" value="1"/>
</dbReference>
<evidence type="ECO:0000256" key="1">
    <source>
        <dbReference type="ARBA" id="ARBA00004141"/>
    </source>
</evidence>
<feature type="transmembrane region" description="Helical" evidence="8">
    <location>
        <begin position="33"/>
        <end position="58"/>
    </location>
</feature>
<evidence type="ECO:0000256" key="3">
    <source>
        <dbReference type="ARBA" id="ARBA00022448"/>
    </source>
</evidence>
<organism evidence="9 10">
    <name type="scientific">Peribacillus cavernae</name>
    <dbReference type="NCBI Taxonomy" id="1674310"/>
    <lineage>
        <taxon>Bacteria</taxon>
        <taxon>Bacillati</taxon>
        <taxon>Bacillota</taxon>
        <taxon>Bacilli</taxon>
        <taxon>Bacillales</taxon>
        <taxon>Bacillaceae</taxon>
        <taxon>Peribacillus</taxon>
    </lineage>
</organism>
<dbReference type="InterPro" id="IPR001248">
    <property type="entry name" value="Pur-cyt_permease"/>
</dbReference>
<dbReference type="GO" id="GO:0005886">
    <property type="term" value="C:plasma membrane"/>
    <property type="evidence" value="ECO:0007669"/>
    <property type="project" value="TreeGrafter"/>
</dbReference>
<dbReference type="InterPro" id="IPR026030">
    <property type="entry name" value="Pur-cyt_permease_Fcy2/21/22"/>
</dbReference>
<comment type="caution">
    <text evidence="9">The sequence shown here is derived from an EMBL/GenBank/DDBJ whole genome shotgun (WGS) entry which is preliminary data.</text>
</comment>
<feature type="transmembrane region" description="Helical" evidence="8">
    <location>
        <begin position="442"/>
        <end position="459"/>
    </location>
</feature>
<evidence type="ECO:0000256" key="2">
    <source>
        <dbReference type="ARBA" id="ARBA00008974"/>
    </source>
</evidence>
<feature type="transmembrane region" description="Helical" evidence="8">
    <location>
        <begin position="253"/>
        <end position="272"/>
    </location>
</feature>
<dbReference type="OrthoDB" id="9809167at2"/>
<dbReference type="AlphaFoldDB" id="A0A3S0VPY3"/>
<dbReference type="PIRSF" id="PIRSF002744">
    <property type="entry name" value="Pur-cyt_permease"/>
    <property type="match status" value="1"/>
</dbReference>
<evidence type="ECO:0000256" key="6">
    <source>
        <dbReference type="ARBA" id="ARBA00023136"/>
    </source>
</evidence>
<comment type="similarity">
    <text evidence="2 7">Belongs to the purine-cytosine permease (2.A.39) family.</text>
</comment>
<evidence type="ECO:0000313" key="10">
    <source>
        <dbReference type="Proteomes" id="UP000267430"/>
    </source>
</evidence>
<feature type="transmembrane region" description="Helical" evidence="8">
    <location>
        <begin position="292"/>
        <end position="318"/>
    </location>
</feature>
<feature type="transmembrane region" description="Helical" evidence="8">
    <location>
        <begin position="64"/>
        <end position="85"/>
    </location>
</feature>
<name>A0A3S0VPY3_9BACI</name>
<reference evidence="9 10" key="1">
    <citation type="submission" date="2018-12" db="EMBL/GenBank/DDBJ databases">
        <title>Bacillus chawlae sp. nov., Bacillus glennii sp. nov., and Bacillus saganii sp. nov. Isolated from the Vehicle Assembly Building at Kennedy Space Center where the Viking Spacecraft were Assembled.</title>
        <authorList>
            <person name="Seuylemezian A."/>
            <person name="Vaishampayan P."/>
        </authorList>
    </citation>
    <scope>NUCLEOTIDE SEQUENCE [LARGE SCALE GENOMIC DNA]</scope>
    <source>
        <strain evidence="9 10">L5</strain>
    </source>
</reference>
<feature type="transmembrane region" description="Helical" evidence="8">
    <location>
        <begin position="357"/>
        <end position="382"/>
    </location>
</feature>
<evidence type="ECO:0000256" key="8">
    <source>
        <dbReference type="SAM" id="Phobius"/>
    </source>
</evidence>
<keyword evidence="5 8" id="KW-1133">Transmembrane helix</keyword>
<feature type="transmembrane region" description="Helical" evidence="8">
    <location>
        <begin position="177"/>
        <end position="196"/>
    </location>
</feature>